<organism evidence="2 3">
    <name type="scientific">Plectus sambesii</name>
    <dbReference type="NCBI Taxonomy" id="2011161"/>
    <lineage>
        <taxon>Eukaryota</taxon>
        <taxon>Metazoa</taxon>
        <taxon>Ecdysozoa</taxon>
        <taxon>Nematoda</taxon>
        <taxon>Chromadorea</taxon>
        <taxon>Plectida</taxon>
        <taxon>Plectina</taxon>
        <taxon>Plectoidea</taxon>
        <taxon>Plectidae</taxon>
        <taxon>Plectus</taxon>
    </lineage>
</organism>
<feature type="compositionally biased region" description="Polar residues" evidence="1">
    <location>
        <begin position="11"/>
        <end position="24"/>
    </location>
</feature>
<evidence type="ECO:0000313" key="3">
    <source>
        <dbReference type="WBParaSite" id="PSAMB.scaffold605size46008.g7404.t1"/>
    </source>
</evidence>
<accession>A0A914X564</accession>
<dbReference type="Proteomes" id="UP000887566">
    <property type="component" value="Unplaced"/>
</dbReference>
<protein>
    <submittedName>
        <fullName evidence="3">Uncharacterized protein</fullName>
    </submittedName>
</protein>
<feature type="region of interest" description="Disordered" evidence="1">
    <location>
        <begin position="1"/>
        <end position="62"/>
    </location>
</feature>
<name>A0A914X564_9BILA</name>
<sequence>MSAPAGPVEPDNQSVRAHTPTFRNDNLPDDGQQPNKAAHEQQGEQQQVNQHGHRQQRRTCRSVQRALVQAVMNLEERHGRRRDGSPADTTVAVVAARATFAINHWPTETSANGAARPA</sequence>
<keyword evidence="2" id="KW-1185">Reference proteome</keyword>
<reference evidence="3" key="1">
    <citation type="submission" date="2022-11" db="UniProtKB">
        <authorList>
            <consortium name="WormBaseParasite"/>
        </authorList>
    </citation>
    <scope>IDENTIFICATION</scope>
</reference>
<feature type="compositionally biased region" description="Basic residues" evidence="1">
    <location>
        <begin position="51"/>
        <end position="60"/>
    </location>
</feature>
<proteinExistence type="predicted"/>
<dbReference type="WBParaSite" id="PSAMB.scaffold605size46008.g7404.t1">
    <property type="protein sequence ID" value="PSAMB.scaffold605size46008.g7404.t1"/>
    <property type="gene ID" value="PSAMB.scaffold605size46008.g7404"/>
</dbReference>
<evidence type="ECO:0000256" key="1">
    <source>
        <dbReference type="SAM" id="MobiDB-lite"/>
    </source>
</evidence>
<dbReference type="AlphaFoldDB" id="A0A914X564"/>
<evidence type="ECO:0000313" key="2">
    <source>
        <dbReference type="Proteomes" id="UP000887566"/>
    </source>
</evidence>